<proteinExistence type="predicted"/>
<dbReference type="AlphaFoldDB" id="A0A2P2JYV0"/>
<evidence type="ECO:0000313" key="2">
    <source>
        <dbReference type="EMBL" id="MBW98648.1"/>
    </source>
</evidence>
<protein>
    <submittedName>
        <fullName evidence="2">Peptide methionine sulfoxide reductase B1ic</fullName>
    </submittedName>
</protein>
<accession>A0A2P2JYV0</accession>
<organism evidence="2">
    <name type="scientific">Rhizophora mucronata</name>
    <name type="common">Asiatic mangrove</name>
    <dbReference type="NCBI Taxonomy" id="61149"/>
    <lineage>
        <taxon>Eukaryota</taxon>
        <taxon>Viridiplantae</taxon>
        <taxon>Streptophyta</taxon>
        <taxon>Embryophyta</taxon>
        <taxon>Tracheophyta</taxon>
        <taxon>Spermatophyta</taxon>
        <taxon>Magnoliopsida</taxon>
        <taxon>eudicotyledons</taxon>
        <taxon>Gunneridae</taxon>
        <taxon>Pentapetalae</taxon>
        <taxon>rosids</taxon>
        <taxon>fabids</taxon>
        <taxon>Malpighiales</taxon>
        <taxon>Rhizophoraceae</taxon>
        <taxon>Rhizophora</taxon>
    </lineage>
</organism>
<dbReference type="EMBL" id="GGEC01018165">
    <property type="protein sequence ID" value="MBW98648.1"/>
    <property type="molecule type" value="Transcribed_RNA"/>
</dbReference>
<sequence>MDEIMCVNLVSFEALPNIVGGGRLGCNANRTSKKKKLSSSKSTGTSKQKNTRWLRDLRLGLLSERGDRFEKFVNS</sequence>
<reference evidence="2" key="1">
    <citation type="submission" date="2018-02" db="EMBL/GenBank/DDBJ databases">
        <title>Rhizophora mucronata_Transcriptome.</title>
        <authorList>
            <person name="Meera S.P."/>
            <person name="Sreeshan A."/>
            <person name="Augustine A."/>
        </authorList>
    </citation>
    <scope>NUCLEOTIDE SEQUENCE</scope>
    <source>
        <tissue evidence="2">Leaf</tissue>
    </source>
</reference>
<feature type="region of interest" description="Disordered" evidence="1">
    <location>
        <begin position="28"/>
        <end position="50"/>
    </location>
</feature>
<evidence type="ECO:0000256" key="1">
    <source>
        <dbReference type="SAM" id="MobiDB-lite"/>
    </source>
</evidence>
<name>A0A2P2JYV0_RHIMU</name>